<gene>
    <name evidence="1" type="ORF">A7E78_09685</name>
</gene>
<keyword evidence="2" id="KW-1185">Reference proteome</keyword>
<dbReference type="Gene3D" id="2.30.110.10">
    <property type="entry name" value="Electron Transport, Fmn-binding Protein, Chain A"/>
    <property type="match status" value="1"/>
</dbReference>
<dbReference type="OrthoDB" id="5396728at2"/>
<name>A0A1L3GQ59_9BACT</name>
<dbReference type="SUPFAM" id="SSF50475">
    <property type="entry name" value="FMN-binding split barrel"/>
    <property type="match status" value="1"/>
</dbReference>
<dbReference type="KEGG" id="pef:A7E78_09685"/>
<accession>A0A1L3GQ59</accession>
<organism evidence="1 2">
    <name type="scientific">Syntrophotalea acetylenivorans</name>
    <dbReference type="NCBI Taxonomy" id="1842532"/>
    <lineage>
        <taxon>Bacteria</taxon>
        <taxon>Pseudomonadati</taxon>
        <taxon>Thermodesulfobacteriota</taxon>
        <taxon>Desulfuromonadia</taxon>
        <taxon>Desulfuromonadales</taxon>
        <taxon>Syntrophotaleaceae</taxon>
        <taxon>Syntrophotalea</taxon>
    </lineage>
</organism>
<evidence type="ECO:0000313" key="2">
    <source>
        <dbReference type="Proteomes" id="UP000182517"/>
    </source>
</evidence>
<dbReference type="AlphaFoldDB" id="A0A1L3GQ59"/>
<dbReference type="EMBL" id="CP015519">
    <property type="protein sequence ID" value="APG28086.1"/>
    <property type="molecule type" value="Genomic_DNA"/>
</dbReference>
<sequence length="133" mass="14829">MNLKDYFDNTEGTGILATADGQGKVDAAIYARPQVQDDGSISFIMLDRLSHHNLQTNPHAAFLFLEAGGRYQGVRLFLEKLKEDTDPELIAQYSRRCPVPEGDPVKEQKFLVTFRVNRMLKVLGGDSPEVSMG</sequence>
<evidence type="ECO:0000313" key="1">
    <source>
        <dbReference type="EMBL" id="APG28086.1"/>
    </source>
</evidence>
<proteinExistence type="predicted"/>
<reference evidence="1 2" key="1">
    <citation type="journal article" date="2017" name="Genome Announc.">
        <title>Complete Genome Sequences of Two Acetylene-Fermenting Pelobacter acetylenicus Strains.</title>
        <authorList>
            <person name="Sutton J.M."/>
            <person name="Baesman S.M."/>
            <person name="Fierst J.L."/>
            <person name="Poret-Peterson A.T."/>
            <person name="Oremland R.S."/>
            <person name="Dunlap D.S."/>
            <person name="Akob D.M."/>
        </authorList>
    </citation>
    <scope>NUCLEOTIDE SEQUENCE [LARGE SCALE GENOMIC DNA]</scope>
    <source>
        <strain evidence="1 2">SFB93</strain>
    </source>
</reference>
<dbReference type="InterPro" id="IPR012349">
    <property type="entry name" value="Split_barrel_FMN-bd"/>
</dbReference>
<dbReference type="STRING" id="1842532.A7E78_09685"/>
<dbReference type="Proteomes" id="UP000182517">
    <property type="component" value="Chromosome"/>
</dbReference>
<dbReference type="RefSeq" id="WP_072284046.1">
    <property type="nucleotide sequence ID" value="NZ_CP015519.1"/>
</dbReference>
<protein>
    <submittedName>
        <fullName evidence="1">Pyridoxamine 5'-phosphate oxidase</fullName>
    </submittedName>
</protein>